<feature type="compositionally biased region" description="Polar residues" evidence="1">
    <location>
        <begin position="87"/>
        <end position="97"/>
    </location>
</feature>
<sequence length="250" mass="27972">MSRRTKNMNPCQASEIHEVDLRPAQGNNGNPLNLRERTDAPVQSRHSRRQNNQDQHEIEQNRNDSAAVGADDGNHHSTHSNRDCIEQTRSSPSNNIQIGDFFNEIDLDFLTSNAEQQVTRSAQNSIMLNSKSSNSSKVSGSFIELTSEESRCSNSSSSTPTSNGNQQSDFSKTATVPPIKITSYQVSSSIPKSSDQLNSPKSSDLVAQKDPMKVLYKDHWLRRIYLIKKIKTEGRIPLSIIIKHILVNRI</sequence>
<evidence type="ECO:0000256" key="1">
    <source>
        <dbReference type="SAM" id="MobiDB-lite"/>
    </source>
</evidence>
<dbReference type="Proteomes" id="UP000324800">
    <property type="component" value="Unassembled WGS sequence"/>
</dbReference>
<feature type="compositionally biased region" description="Basic and acidic residues" evidence="1">
    <location>
        <begin position="72"/>
        <end position="86"/>
    </location>
</feature>
<evidence type="ECO:0000313" key="3">
    <source>
        <dbReference type="Proteomes" id="UP000324800"/>
    </source>
</evidence>
<evidence type="ECO:0000313" key="2">
    <source>
        <dbReference type="EMBL" id="KAA6398548.1"/>
    </source>
</evidence>
<feature type="compositionally biased region" description="Low complexity" evidence="1">
    <location>
        <begin position="152"/>
        <end position="168"/>
    </location>
</feature>
<dbReference type="AlphaFoldDB" id="A0A5J4WUA3"/>
<dbReference type="EMBL" id="SNRW01000932">
    <property type="protein sequence ID" value="KAA6398548.1"/>
    <property type="molecule type" value="Genomic_DNA"/>
</dbReference>
<feature type="region of interest" description="Disordered" evidence="1">
    <location>
        <begin position="148"/>
        <end position="174"/>
    </location>
</feature>
<protein>
    <submittedName>
        <fullName evidence="2">Uncharacterized protein</fullName>
    </submittedName>
</protein>
<name>A0A5J4WUA3_9EUKA</name>
<gene>
    <name evidence="2" type="ORF">EZS28_005923</name>
</gene>
<comment type="caution">
    <text evidence="2">The sequence shown here is derived from an EMBL/GenBank/DDBJ whole genome shotgun (WGS) entry which is preliminary data.</text>
</comment>
<reference evidence="2 3" key="1">
    <citation type="submission" date="2019-03" db="EMBL/GenBank/DDBJ databases">
        <title>Single cell metagenomics reveals metabolic interactions within the superorganism composed of flagellate Streblomastix strix and complex community of Bacteroidetes bacteria on its surface.</title>
        <authorList>
            <person name="Treitli S.C."/>
            <person name="Kolisko M."/>
            <person name="Husnik F."/>
            <person name="Keeling P."/>
            <person name="Hampl V."/>
        </authorList>
    </citation>
    <scope>NUCLEOTIDE SEQUENCE [LARGE SCALE GENOMIC DNA]</scope>
    <source>
        <strain evidence="2">ST1C</strain>
    </source>
</reference>
<proteinExistence type="predicted"/>
<organism evidence="2 3">
    <name type="scientific">Streblomastix strix</name>
    <dbReference type="NCBI Taxonomy" id="222440"/>
    <lineage>
        <taxon>Eukaryota</taxon>
        <taxon>Metamonada</taxon>
        <taxon>Preaxostyla</taxon>
        <taxon>Oxymonadida</taxon>
        <taxon>Streblomastigidae</taxon>
        <taxon>Streblomastix</taxon>
    </lineage>
</organism>
<feature type="region of interest" description="Disordered" evidence="1">
    <location>
        <begin position="1"/>
        <end position="97"/>
    </location>
</feature>
<accession>A0A5J4WUA3</accession>